<dbReference type="InterPro" id="IPR051398">
    <property type="entry name" value="Polysacch_Deacetylase"/>
</dbReference>
<evidence type="ECO:0000259" key="3">
    <source>
        <dbReference type="PROSITE" id="PS51677"/>
    </source>
</evidence>
<dbReference type="RefSeq" id="WP_066670274.1">
    <property type="nucleotide sequence ID" value="NZ_LYVF01000184.1"/>
</dbReference>
<dbReference type="PANTHER" id="PTHR34216">
    <property type="match status" value="1"/>
</dbReference>
<dbReference type="InterPro" id="IPR002509">
    <property type="entry name" value="NODB_dom"/>
</dbReference>
<reference evidence="4 5" key="1">
    <citation type="submission" date="2016-04" db="EMBL/GenBank/DDBJ databases">
        <authorList>
            <person name="Evans L.H."/>
            <person name="Alamgir A."/>
            <person name="Owens N."/>
            <person name="Weber N.D."/>
            <person name="Virtaneva K."/>
            <person name="Barbian K."/>
            <person name="Babar A."/>
            <person name="Rosenke K."/>
        </authorList>
    </citation>
    <scope>NUCLEOTIDE SEQUENCE [LARGE SCALE GENOMIC DNA]</scope>
    <source>
        <strain evidence="4 5">LMa1</strain>
    </source>
</reference>
<dbReference type="Proteomes" id="UP000078532">
    <property type="component" value="Unassembled WGS sequence"/>
</dbReference>
<dbReference type="Pfam" id="PF01522">
    <property type="entry name" value="Polysacc_deac_1"/>
    <property type="match status" value="1"/>
</dbReference>
<feature type="domain" description="NodB homology" evidence="3">
    <location>
        <begin position="107"/>
        <end position="295"/>
    </location>
</feature>
<protein>
    <submittedName>
        <fullName evidence="4">Polysaccharide deacetylase</fullName>
    </submittedName>
</protein>
<comment type="subcellular location">
    <subcellularLocation>
        <location evidence="1">Secreted</location>
    </subcellularLocation>
</comment>
<keyword evidence="2" id="KW-0732">Signal</keyword>
<sequence length="295" mass="32608">MFRLTVIAAASICFLSLAVFLGVRNAENSLAEALLPVVPAAIEHSNQVPILMFHKVNPDPRVGGLGLRVPPDKFDREMAYLHQNGFHTVSLTDVVEHYRTGKPLPARPVVITFDDGYRDNFTYAFPILKKYHFTATIFVVADTVGGINSFDVRAHLQPVNRMASWAELGQMAAAGITIGSHTLDHPHLAQIPPAEAWRQIRQSRMVLEKHLGRPVRVFSYPYGSFNSRVAQMVRDSGYLAAVTTVQGIAGPGSDPWLLKRVRIMGSYDLDKFAGELLRYYRVVHSPAHPAGGRAA</sequence>
<evidence type="ECO:0000256" key="2">
    <source>
        <dbReference type="ARBA" id="ARBA00022729"/>
    </source>
</evidence>
<dbReference type="AlphaFoldDB" id="A0A1B7LC44"/>
<dbReference type="STRING" id="1838280.A6M21_01040"/>
<dbReference type="PROSITE" id="PS51677">
    <property type="entry name" value="NODB"/>
    <property type="match status" value="1"/>
</dbReference>
<comment type="caution">
    <text evidence="4">The sequence shown here is derived from an EMBL/GenBank/DDBJ whole genome shotgun (WGS) entry which is preliminary data.</text>
</comment>
<evidence type="ECO:0000313" key="4">
    <source>
        <dbReference type="EMBL" id="OAT80220.1"/>
    </source>
</evidence>
<organism evidence="4 5">
    <name type="scientific">Desulfotomaculum copahuensis</name>
    <dbReference type="NCBI Taxonomy" id="1838280"/>
    <lineage>
        <taxon>Bacteria</taxon>
        <taxon>Bacillati</taxon>
        <taxon>Bacillota</taxon>
        <taxon>Clostridia</taxon>
        <taxon>Eubacteriales</taxon>
        <taxon>Desulfotomaculaceae</taxon>
        <taxon>Desulfotomaculum</taxon>
    </lineage>
</organism>
<name>A0A1B7LC44_9FIRM</name>
<dbReference type="GO" id="GO:0016810">
    <property type="term" value="F:hydrolase activity, acting on carbon-nitrogen (but not peptide) bonds"/>
    <property type="evidence" value="ECO:0007669"/>
    <property type="project" value="InterPro"/>
</dbReference>
<dbReference type="SUPFAM" id="SSF88713">
    <property type="entry name" value="Glycoside hydrolase/deacetylase"/>
    <property type="match status" value="1"/>
</dbReference>
<proteinExistence type="predicted"/>
<keyword evidence="5" id="KW-1185">Reference proteome</keyword>
<dbReference type="Gene3D" id="3.20.20.370">
    <property type="entry name" value="Glycoside hydrolase/deacetylase"/>
    <property type="match status" value="1"/>
</dbReference>
<dbReference type="CDD" id="cd10918">
    <property type="entry name" value="CE4_NodB_like_5s_6s"/>
    <property type="match status" value="1"/>
</dbReference>
<evidence type="ECO:0000313" key="5">
    <source>
        <dbReference type="Proteomes" id="UP000078532"/>
    </source>
</evidence>
<gene>
    <name evidence="4" type="ORF">A6M21_01040</name>
</gene>
<accession>A0A1B7LC44</accession>
<dbReference type="GO" id="GO:0005975">
    <property type="term" value="P:carbohydrate metabolic process"/>
    <property type="evidence" value="ECO:0007669"/>
    <property type="project" value="InterPro"/>
</dbReference>
<dbReference type="OrthoDB" id="9778320at2"/>
<dbReference type="InterPro" id="IPR011330">
    <property type="entry name" value="Glyco_hydro/deAcase_b/a-brl"/>
</dbReference>
<dbReference type="GO" id="GO:0005576">
    <property type="term" value="C:extracellular region"/>
    <property type="evidence" value="ECO:0007669"/>
    <property type="project" value="UniProtKB-SubCell"/>
</dbReference>
<evidence type="ECO:0000256" key="1">
    <source>
        <dbReference type="ARBA" id="ARBA00004613"/>
    </source>
</evidence>
<dbReference type="EMBL" id="LYVF01000184">
    <property type="protein sequence ID" value="OAT80220.1"/>
    <property type="molecule type" value="Genomic_DNA"/>
</dbReference>
<dbReference type="PANTHER" id="PTHR34216:SF3">
    <property type="entry name" value="POLY-BETA-1,6-N-ACETYL-D-GLUCOSAMINE N-DEACETYLASE"/>
    <property type="match status" value="1"/>
</dbReference>